<evidence type="ECO:0000313" key="2">
    <source>
        <dbReference type="Proteomes" id="UP000469427"/>
    </source>
</evidence>
<proteinExistence type="predicted"/>
<comment type="caution">
    <text evidence="1">The sequence shown here is derived from an EMBL/GenBank/DDBJ whole genome shotgun (WGS) entry which is preliminary data.</text>
</comment>
<dbReference type="Proteomes" id="UP000469427">
    <property type="component" value="Unassembled WGS sequence"/>
</dbReference>
<name>A0A6I0ZMZ3_PHOVU</name>
<organism evidence="1 2">
    <name type="scientific">Phocaeicola vulgatus</name>
    <name type="common">Bacteroides vulgatus</name>
    <dbReference type="NCBI Taxonomy" id="821"/>
    <lineage>
        <taxon>Bacteria</taxon>
        <taxon>Pseudomonadati</taxon>
        <taxon>Bacteroidota</taxon>
        <taxon>Bacteroidia</taxon>
        <taxon>Bacteroidales</taxon>
        <taxon>Bacteroidaceae</taxon>
        <taxon>Phocaeicola</taxon>
    </lineage>
</organism>
<sequence length="179" mass="21191">MYLLNRIRITRYNKIHYKESYNDKRIDYCKNRGLIYAITLIGHFYGKDPKKSAYKNGIIYLQEKLNEEENLPKVSKAEIKTAMRPYRKRKHSLKIPVVIERIVTNTIDIIHSTPALHQQCMEMNHAYVKLYNVRHLPCYRFLIGSLMKHLDIIHGAMVDNATIRDLYNTLSGNHRLCEK</sequence>
<dbReference type="RefSeq" id="WP_087339214.1">
    <property type="nucleotide sequence ID" value="NZ_JAQDMD010000042.1"/>
</dbReference>
<gene>
    <name evidence="1" type="ORF">GAY98_19680</name>
</gene>
<evidence type="ECO:0000313" key="1">
    <source>
        <dbReference type="EMBL" id="KAB6523086.1"/>
    </source>
</evidence>
<reference evidence="1 2" key="1">
    <citation type="journal article" date="2019" name="Nat. Med.">
        <title>A library of human gut bacterial isolates paired with longitudinal multiomics data enables mechanistic microbiome research.</title>
        <authorList>
            <person name="Poyet M."/>
            <person name="Groussin M."/>
            <person name="Gibbons S.M."/>
            <person name="Avila-Pacheco J."/>
            <person name="Jiang X."/>
            <person name="Kearney S.M."/>
            <person name="Perrotta A.R."/>
            <person name="Berdy B."/>
            <person name="Zhao S."/>
            <person name="Lieberman T.D."/>
            <person name="Swanson P.K."/>
            <person name="Smith M."/>
            <person name="Roesemann S."/>
            <person name="Alexander J.E."/>
            <person name="Rich S.A."/>
            <person name="Livny J."/>
            <person name="Vlamakis H."/>
            <person name="Clish C."/>
            <person name="Bullock K."/>
            <person name="Deik A."/>
            <person name="Scott J."/>
            <person name="Pierce K.A."/>
            <person name="Xavier R.J."/>
            <person name="Alm E.J."/>
        </authorList>
    </citation>
    <scope>NUCLEOTIDE SEQUENCE [LARGE SCALE GENOMIC DNA]</scope>
    <source>
        <strain evidence="1 2">BIOML-A122</strain>
    </source>
</reference>
<protein>
    <submittedName>
        <fullName evidence="1">Uncharacterized protein</fullName>
    </submittedName>
</protein>
<accession>A0A6I0ZMZ3</accession>
<dbReference type="AlphaFoldDB" id="A0A6I0ZMZ3"/>
<dbReference type="EMBL" id="WDBI01000041">
    <property type="protein sequence ID" value="KAB6523086.1"/>
    <property type="molecule type" value="Genomic_DNA"/>
</dbReference>